<evidence type="ECO:0000256" key="1">
    <source>
        <dbReference type="SAM" id="MobiDB-lite"/>
    </source>
</evidence>
<organism evidence="3 4">
    <name type="scientific">Plectosphaerella plurivora</name>
    <dbReference type="NCBI Taxonomy" id="936078"/>
    <lineage>
        <taxon>Eukaryota</taxon>
        <taxon>Fungi</taxon>
        <taxon>Dikarya</taxon>
        <taxon>Ascomycota</taxon>
        <taxon>Pezizomycotina</taxon>
        <taxon>Sordariomycetes</taxon>
        <taxon>Hypocreomycetidae</taxon>
        <taxon>Glomerellales</taxon>
        <taxon>Plectosphaerellaceae</taxon>
        <taxon>Plectosphaerella</taxon>
    </lineage>
</organism>
<feature type="region of interest" description="Disordered" evidence="1">
    <location>
        <begin position="1"/>
        <end position="22"/>
    </location>
</feature>
<dbReference type="Proteomes" id="UP000770015">
    <property type="component" value="Unassembled WGS sequence"/>
</dbReference>
<dbReference type="Pfam" id="PF23305">
    <property type="entry name" value="DUF7082"/>
    <property type="match status" value="1"/>
</dbReference>
<feature type="compositionally biased region" description="Gly residues" evidence="1">
    <location>
        <begin position="720"/>
        <end position="729"/>
    </location>
</feature>
<dbReference type="EMBL" id="JAGSXJ010000007">
    <property type="protein sequence ID" value="KAH6689691.1"/>
    <property type="molecule type" value="Genomic_DNA"/>
</dbReference>
<dbReference type="InterPro" id="IPR055509">
    <property type="entry name" value="DUF7082"/>
</dbReference>
<evidence type="ECO:0000313" key="4">
    <source>
        <dbReference type="Proteomes" id="UP000770015"/>
    </source>
</evidence>
<feature type="region of interest" description="Disordered" evidence="1">
    <location>
        <begin position="235"/>
        <end position="276"/>
    </location>
</feature>
<evidence type="ECO:0000259" key="2">
    <source>
        <dbReference type="Pfam" id="PF23305"/>
    </source>
</evidence>
<accession>A0A9P9AED4</accession>
<evidence type="ECO:0000313" key="3">
    <source>
        <dbReference type="EMBL" id="KAH6689691.1"/>
    </source>
</evidence>
<protein>
    <recommendedName>
        <fullName evidence="2">DUF7082 domain-containing protein</fullName>
    </recommendedName>
</protein>
<comment type="caution">
    <text evidence="3">The sequence shown here is derived from an EMBL/GenBank/DDBJ whole genome shotgun (WGS) entry which is preliminary data.</text>
</comment>
<reference evidence="3" key="1">
    <citation type="journal article" date="2021" name="Nat. Commun.">
        <title>Genetic determinants of endophytism in the Arabidopsis root mycobiome.</title>
        <authorList>
            <person name="Mesny F."/>
            <person name="Miyauchi S."/>
            <person name="Thiergart T."/>
            <person name="Pickel B."/>
            <person name="Atanasova L."/>
            <person name="Karlsson M."/>
            <person name="Huettel B."/>
            <person name="Barry K.W."/>
            <person name="Haridas S."/>
            <person name="Chen C."/>
            <person name="Bauer D."/>
            <person name="Andreopoulos W."/>
            <person name="Pangilinan J."/>
            <person name="LaButti K."/>
            <person name="Riley R."/>
            <person name="Lipzen A."/>
            <person name="Clum A."/>
            <person name="Drula E."/>
            <person name="Henrissat B."/>
            <person name="Kohler A."/>
            <person name="Grigoriev I.V."/>
            <person name="Martin F.M."/>
            <person name="Hacquard S."/>
        </authorList>
    </citation>
    <scope>NUCLEOTIDE SEQUENCE</scope>
    <source>
        <strain evidence="3">MPI-SDFR-AT-0117</strain>
    </source>
</reference>
<feature type="compositionally biased region" description="Polar residues" evidence="1">
    <location>
        <begin position="260"/>
        <end position="276"/>
    </location>
</feature>
<sequence>MSASKFECSPYKPFEPDYHPQRPIIVGEEGLDSPETVTLKYEEAVARANGDLRGGSPPEGLLPMSQYGKPQPAPIQGYEAAREYQDAAYQHYAPQSYGAHQPGSAGPMSISQMNQDAFAANSAVGQYMPVGAIIATCQPQSGLPGSKVHIKASSPDDILTMASPPPYLYLAFGSHKVLAEDVKNSRDANGCCLTFVAVVPDAMVTNCPPTDVPLTLLLETTNGEEVSRTAAGHFSYHDGSLSGPGAGADGITGKSIKGSPEQQHASPRSATTQLGYDTTGTNTYDFNTAPSQPQQSFNGFAPDNNMLSTYRSASFSENHYSRGVPPPLRPPMPGGWQGYSRTPGTSMTQGGRPSLTPLPMPTPTTPTLVRTTSLQSSPGGNQGPSYPGWGSGSVSNKANLHLVGKLETMAQDWTSEEWANKRRIVMFSKKQQGTTVTASFRPVGVNERPPHATCISCIWWAEKNEAYVSSVDTILLLENLVVAPNRFSVEEKNRIRRNLEGFKPKTVCKGKSETEEFFKVIMGFPAPKPRNIEKDVKVFPWSVLESALKKIIGKYSATTSSSIPASQLLTHQPPGSYPPPPTPPAPSAAPPDPVYAVHSQVHHDNLTSPRTMPSNNNNWPNYPVGPVRTLSPTSPRQTTVRLGQGVQLPGVSAYDTRPIAAPSYGGQHHATLHAPPSHHAPPRWDQTTMPSMQPPASYAEPYQPMSTHHVPSHPQVYGSSGYGDGSQRG</sequence>
<feature type="region of interest" description="Disordered" evidence="1">
    <location>
        <begin position="563"/>
        <end position="637"/>
    </location>
</feature>
<name>A0A9P9AED4_9PEZI</name>
<gene>
    <name evidence="3" type="ORF">F5X68DRAFT_254142</name>
</gene>
<dbReference type="GO" id="GO:0005634">
    <property type="term" value="C:nucleus"/>
    <property type="evidence" value="ECO:0007669"/>
    <property type="project" value="TreeGrafter"/>
</dbReference>
<dbReference type="AlphaFoldDB" id="A0A9P9AED4"/>
<dbReference type="PANTHER" id="PTHR39463:SF1">
    <property type="entry name" value="MEDUSA"/>
    <property type="match status" value="1"/>
</dbReference>
<keyword evidence="4" id="KW-1185">Reference proteome</keyword>
<dbReference type="OrthoDB" id="1751210at2759"/>
<feature type="compositionally biased region" description="Pro residues" evidence="1">
    <location>
        <begin position="575"/>
        <end position="593"/>
    </location>
</feature>
<feature type="compositionally biased region" description="Polar residues" evidence="1">
    <location>
        <begin position="606"/>
        <end position="620"/>
    </location>
</feature>
<dbReference type="PANTHER" id="PTHR39463">
    <property type="entry name" value="MEDUSA"/>
    <property type="match status" value="1"/>
</dbReference>
<feature type="region of interest" description="Disordered" evidence="1">
    <location>
        <begin position="668"/>
        <end position="729"/>
    </location>
</feature>
<feature type="domain" description="DUF7082" evidence="2">
    <location>
        <begin position="397"/>
        <end position="552"/>
    </location>
</feature>
<proteinExistence type="predicted"/>